<evidence type="ECO:0000256" key="2">
    <source>
        <dbReference type="SAM" id="SignalP"/>
    </source>
</evidence>
<evidence type="ECO:0000256" key="1">
    <source>
        <dbReference type="SAM" id="MobiDB-lite"/>
    </source>
</evidence>
<protein>
    <recommendedName>
        <fullName evidence="5">Rhamnogalacturonan lyase domain-containing protein</fullName>
    </recommendedName>
</protein>
<dbReference type="InterPro" id="IPR006311">
    <property type="entry name" value="TAT_signal"/>
</dbReference>
<name>A0A927LZI4_9ACTN</name>
<sequence>MTQQQSPASRGGRSRRTALGLAATVSALAATGAATAAPAQATGSGSGSGADGGRPRPVGRPRTSGELGRIRLSWTGEAYRPLVDHYAVYGSRTAGFPVGPETLIGKTVYPNFPHGRLGGSAQTWHYRVVVVDAAGGRSHPSVEFSGTSIESVTVSGRPVATVGEFDHRSLELALAPNGTAQYTARFGTGVDFTAGTDAAGTDWSFIHPGPSDAWAGRTSHRFSFRFHLDAVPDDELWLAMWLIDTHASIPGAVVFGLNGVPVAEVPLEKGATRGSLEGDATVPGSPLKPSYVELALPAAPVRAGENVLTIDKNTGSWHVYDALGIYLR</sequence>
<evidence type="ECO:0008006" key="5">
    <source>
        <dbReference type="Google" id="ProtNLM"/>
    </source>
</evidence>
<evidence type="ECO:0000313" key="4">
    <source>
        <dbReference type="Proteomes" id="UP000649753"/>
    </source>
</evidence>
<evidence type="ECO:0000313" key="3">
    <source>
        <dbReference type="EMBL" id="MBE1485259.1"/>
    </source>
</evidence>
<feature type="signal peptide" evidence="2">
    <location>
        <begin position="1"/>
        <end position="36"/>
    </location>
</feature>
<feature type="region of interest" description="Disordered" evidence="1">
    <location>
        <begin position="32"/>
        <end position="65"/>
    </location>
</feature>
<dbReference type="EMBL" id="JADBEB010000001">
    <property type="protein sequence ID" value="MBE1485259.1"/>
    <property type="molecule type" value="Genomic_DNA"/>
</dbReference>
<dbReference type="PROSITE" id="PS51318">
    <property type="entry name" value="TAT"/>
    <property type="match status" value="1"/>
</dbReference>
<feature type="compositionally biased region" description="Low complexity" evidence="1">
    <location>
        <begin position="32"/>
        <end position="43"/>
    </location>
</feature>
<dbReference type="SUPFAM" id="SSF49785">
    <property type="entry name" value="Galactose-binding domain-like"/>
    <property type="match status" value="1"/>
</dbReference>
<dbReference type="Proteomes" id="UP000649753">
    <property type="component" value="Unassembled WGS sequence"/>
</dbReference>
<dbReference type="RefSeq" id="WP_225945387.1">
    <property type="nucleotide sequence ID" value="NZ_JADBEB010000001.1"/>
</dbReference>
<comment type="caution">
    <text evidence="3">The sequence shown here is derived from an EMBL/GenBank/DDBJ whole genome shotgun (WGS) entry which is preliminary data.</text>
</comment>
<proteinExistence type="predicted"/>
<keyword evidence="2" id="KW-0732">Signal</keyword>
<dbReference type="AlphaFoldDB" id="A0A927LZI4"/>
<accession>A0A927LZI4</accession>
<feature type="chain" id="PRO_5037449481" description="Rhamnogalacturonan lyase domain-containing protein" evidence="2">
    <location>
        <begin position="37"/>
        <end position="328"/>
    </location>
</feature>
<reference evidence="3" key="1">
    <citation type="submission" date="2020-10" db="EMBL/GenBank/DDBJ databases">
        <title>Sequencing the genomes of 1000 actinobacteria strains.</title>
        <authorList>
            <person name="Klenk H.-P."/>
        </authorList>
    </citation>
    <scope>NUCLEOTIDE SEQUENCE</scope>
    <source>
        <strain evidence="3">DSM 46832</strain>
    </source>
</reference>
<organism evidence="3 4">
    <name type="scientific">Plantactinospora soyae</name>
    <dbReference type="NCBI Taxonomy" id="1544732"/>
    <lineage>
        <taxon>Bacteria</taxon>
        <taxon>Bacillati</taxon>
        <taxon>Actinomycetota</taxon>
        <taxon>Actinomycetes</taxon>
        <taxon>Micromonosporales</taxon>
        <taxon>Micromonosporaceae</taxon>
        <taxon>Plantactinospora</taxon>
    </lineage>
</organism>
<keyword evidence="4" id="KW-1185">Reference proteome</keyword>
<dbReference type="InterPro" id="IPR008979">
    <property type="entry name" value="Galactose-bd-like_sf"/>
</dbReference>
<gene>
    <name evidence="3" type="ORF">H4W31_000897</name>
</gene>